<reference evidence="1" key="1">
    <citation type="journal article" date="2021" name="New Phytol.">
        <title>Evolutionary innovations through gain and loss of genes in the ectomycorrhizal Boletales.</title>
        <authorList>
            <person name="Wu G."/>
            <person name="Miyauchi S."/>
            <person name="Morin E."/>
            <person name="Kuo A."/>
            <person name="Drula E."/>
            <person name="Varga T."/>
            <person name="Kohler A."/>
            <person name="Feng B."/>
            <person name="Cao Y."/>
            <person name="Lipzen A."/>
            <person name="Daum C."/>
            <person name="Hundley H."/>
            <person name="Pangilinan J."/>
            <person name="Johnson J."/>
            <person name="Barry K."/>
            <person name="LaButti K."/>
            <person name="Ng V."/>
            <person name="Ahrendt S."/>
            <person name="Min B."/>
            <person name="Choi I.G."/>
            <person name="Park H."/>
            <person name="Plett J.M."/>
            <person name="Magnuson J."/>
            <person name="Spatafora J.W."/>
            <person name="Nagy L.G."/>
            <person name="Henrissat B."/>
            <person name="Grigoriev I.V."/>
            <person name="Yang Z.L."/>
            <person name="Xu J."/>
            <person name="Martin F.M."/>
        </authorList>
    </citation>
    <scope>NUCLEOTIDE SEQUENCE</scope>
    <source>
        <strain evidence="1">KUC20120723A-06</strain>
    </source>
</reference>
<name>A0ACB8BG26_9AGAM</name>
<organism evidence="1 2">
    <name type="scientific">Leucogyrophana mollusca</name>
    <dbReference type="NCBI Taxonomy" id="85980"/>
    <lineage>
        <taxon>Eukaryota</taxon>
        <taxon>Fungi</taxon>
        <taxon>Dikarya</taxon>
        <taxon>Basidiomycota</taxon>
        <taxon>Agaricomycotina</taxon>
        <taxon>Agaricomycetes</taxon>
        <taxon>Agaricomycetidae</taxon>
        <taxon>Boletales</taxon>
        <taxon>Boletales incertae sedis</taxon>
        <taxon>Leucogyrophana</taxon>
    </lineage>
</organism>
<sequence length="891" mass="99482">MGEGVGMASDIDVVPEDIDAMAEDIDMTLVTGGRESVQTQYNPLRDWLPYRDVYLDELLRHDGRGSTCMDVACPDCNNAVGIFRCLDCANSQRYCMTCIRERHCFLPFHCLEKWTGKFFIGVPLQDVGLIINLGHDGARCASPGEVVNDFIVVDISGVRRVSIKFCECLGAAHQCIQLLHAHMLPATVHRPKTAFTFNVLRSFHLENLQGKISAYDYYTALVQKSDNTNMLAIKDRYEQFLTTIRIWRHLKIIKQGGRGHDPAGIDATLPGQCAVECPACPQPGRNLPHDWESAPPSKKWLYMITRSINANFRLKLKDKKSVNDITLGSGWAHWVPAAPYKEYIAQYGDQTEPNLCDSELHAVDHANTKFSTGYKASGVGGTLCRHSLVCKNGLGDLQKGERYANMDFIVFSSLIGYAILPLLFSYDIICQWWRNLSTWMKQLPLHMQIPSTQLKAARTAIPKFHILGHGHLCQLLYSLNLLLYSGRTDGENIERWWAHINPVSMSTKEMTAGSRHNTIDDHACSWNWRKTTAFGTSLCTQLKDALTMARKHEELFNKLSATFTPNLVAEWEEAVTRWEMNPKAPNPYEDLQSGTTFIDVRLELANEEATDAANGHIAPHEITSSSWLIAGLELEDQQSAEPCLSGQSQKPDNTSRGYASREMNSIEHTEASSSDPDTVDTNLSKPDSIPLHLPSSMSPSLWSTACVPGLVEKEKRLRLAQAHDALTELRRLLQILATLRCYKKKQISGPGQRANTRARALITLFGDKTEHCADRYRAACSALLVLDPEGDWVTDLKPLNAGDVKGPHRNDDDLGEGTRELSWIWLVPSKDLSSDDGDVNQVNEGKSYCCTETVGLTLCSAKAFMLSGQDQEHVPIAGEKNVSFLLRKCEE</sequence>
<accession>A0ACB8BG26</accession>
<comment type="caution">
    <text evidence="1">The sequence shown here is derived from an EMBL/GenBank/DDBJ whole genome shotgun (WGS) entry which is preliminary data.</text>
</comment>
<dbReference type="Proteomes" id="UP000790709">
    <property type="component" value="Unassembled WGS sequence"/>
</dbReference>
<evidence type="ECO:0000313" key="2">
    <source>
        <dbReference type="Proteomes" id="UP000790709"/>
    </source>
</evidence>
<proteinExistence type="predicted"/>
<gene>
    <name evidence="1" type="ORF">BV22DRAFT_1129623</name>
</gene>
<evidence type="ECO:0000313" key="1">
    <source>
        <dbReference type="EMBL" id="KAH7924727.1"/>
    </source>
</evidence>
<dbReference type="EMBL" id="MU266418">
    <property type="protein sequence ID" value="KAH7924727.1"/>
    <property type="molecule type" value="Genomic_DNA"/>
</dbReference>
<keyword evidence="2" id="KW-1185">Reference proteome</keyword>
<protein>
    <submittedName>
        <fullName evidence="1">Uncharacterized protein</fullName>
    </submittedName>
</protein>